<accession>E6QIF1</accession>
<organism evidence="1">
    <name type="scientific">mine drainage metagenome</name>
    <dbReference type="NCBI Taxonomy" id="410659"/>
    <lineage>
        <taxon>unclassified sequences</taxon>
        <taxon>metagenomes</taxon>
        <taxon>ecological metagenomes</taxon>
    </lineage>
</organism>
<dbReference type="AlphaFoldDB" id="E6QIF1"/>
<dbReference type="EMBL" id="CABQ01000051">
    <property type="protein sequence ID" value="CBI07017.1"/>
    <property type="molecule type" value="Genomic_DNA"/>
</dbReference>
<name>E6QIF1_9ZZZZ</name>
<gene>
    <name evidence="1" type="ORF">CARN6_0323</name>
</gene>
<evidence type="ECO:0000313" key="1">
    <source>
        <dbReference type="EMBL" id="CBI07017.1"/>
    </source>
</evidence>
<comment type="caution">
    <text evidence="1">The sequence shown here is derived from an EMBL/GenBank/DDBJ whole genome shotgun (WGS) entry which is preliminary data.</text>
</comment>
<protein>
    <submittedName>
        <fullName evidence="1">Uncharacterized protein</fullName>
    </submittedName>
</protein>
<proteinExistence type="predicted"/>
<sequence>MVNQMILARVLGCFALVGAAFIMVGPVHALPEWTFGIVSGICGGMIALWIQAEWRNSQKDHDNES</sequence>
<reference evidence="1" key="1">
    <citation type="submission" date="2009-10" db="EMBL/GenBank/DDBJ databases">
        <title>Diversity of trophic interactions inside an arsenic-rich microbial ecosystem.</title>
        <authorList>
            <person name="Bertin P.N."/>
            <person name="Heinrich-Salmeron A."/>
            <person name="Pelletier E."/>
            <person name="Goulhen-Chollet F."/>
            <person name="Arsene-Ploetze F."/>
            <person name="Gallien S."/>
            <person name="Calteau A."/>
            <person name="Vallenet D."/>
            <person name="Casiot C."/>
            <person name="Chane-Woon-Ming B."/>
            <person name="Giloteaux L."/>
            <person name="Barakat M."/>
            <person name="Bonnefoy V."/>
            <person name="Bruneel O."/>
            <person name="Chandler M."/>
            <person name="Cleiss J."/>
            <person name="Duran R."/>
            <person name="Elbaz-Poulichet F."/>
            <person name="Fonknechten N."/>
            <person name="Lauga B."/>
            <person name="Mornico D."/>
            <person name="Ortet P."/>
            <person name="Schaeffer C."/>
            <person name="Siguier P."/>
            <person name="Alexander Thil Smith A."/>
            <person name="Van Dorsselaer A."/>
            <person name="Weissenbach J."/>
            <person name="Medigue C."/>
            <person name="Le Paslier D."/>
        </authorList>
    </citation>
    <scope>NUCLEOTIDE SEQUENCE</scope>
</reference>